<dbReference type="PANTHER" id="PTHR33573:SF30">
    <property type="entry name" value="CASP-LIKE PROTEIN 2C1-RELATED"/>
    <property type="match status" value="1"/>
</dbReference>
<keyword evidence="12" id="KW-1185">Reference proteome</keyword>
<evidence type="ECO:0000313" key="11">
    <source>
        <dbReference type="EMBL" id="CAK9226260.1"/>
    </source>
</evidence>
<evidence type="ECO:0000256" key="6">
    <source>
        <dbReference type="ARBA" id="ARBA00022989"/>
    </source>
</evidence>
<feature type="region of interest" description="Disordered" evidence="9">
    <location>
        <begin position="1"/>
        <end position="27"/>
    </location>
</feature>
<proteinExistence type="inferred from homology"/>
<reference evidence="11" key="1">
    <citation type="submission" date="2024-02" db="EMBL/GenBank/DDBJ databases">
        <authorList>
            <consortium name="ELIXIR-Norway"/>
            <consortium name="Elixir Norway"/>
        </authorList>
    </citation>
    <scope>NUCLEOTIDE SEQUENCE</scope>
</reference>
<dbReference type="PANTHER" id="PTHR33573">
    <property type="entry name" value="CASP-LIKE PROTEIN 4A4"/>
    <property type="match status" value="1"/>
</dbReference>
<dbReference type="NCBIfam" id="TIGR01569">
    <property type="entry name" value="A_tha_TIGR01569"/>
    <property type="match status" value="1"/>
</dbReference>
<evidence type="ECO:0000256" key="9">
    <source>
        <dbReference type="SAM" id="MobiDB-lite"/>
    </source>
</evidence>
<evidence type="ECO:0000256" key="7">
    <source>
        <dbReference type="ARBA" id="ARBA00023136"/>
    </source>
</evidence>
<keyword evidence="4 8" id="KW-1003">Cell membrane</keyword>
<evidence type="ECO:0000256" key="4">
    <source>
        <dbReference type="ARBA" id="ARBA00022475"/>
    </source>
</evidence>
<dbReference type="EMBL" id="OZ019897">
    <property type="protein sequence ID" value="CAK9226260.1"/>
    <property type="molecule type" value="Genomic_DNA"/>
</dbReference>
<dbReference type="Proteomes" id="UP001497512">
    <property type="component" value="Chromosome 5"/>
</dbReference>
<comment type="subcellular location">
    <subcellularLocation>
        <location evidence="1 8">Cell membrane</location>
        <topology evidence="1 8">Multi-pass membrane protein</topology>
    </subcellularLocation>
</comment>
<evidence type="ECO:0000259" key="10">
    <source>
        <dbReference type="Pfam" id="PF04535"/>
    </source>
</evidence>
<dbReference type="InterPro" id="IPR006702">
    <property type="entry name" value="CASP_dom"/>
</dbReference>
<feature type="transmembrane region" description="Helical" evidence="8">
    <location>
        <begin position="175"/>
        <end position="195"/>
    </location>
</feature>
<keyword evidence="5 8" id="KW-0812">Transmembrane</keyword>
<evidence type="ECO:0000256" key="5">
    <source>
        <dbReference type="ARBA" id="ARBA00022692"/>
    </source>
</evidence>
<feature type="compositionally biased region" description="Basic and acidic residues" evidence="9">
    <location>
        <begin position="8"/>
        <end position="24"/>
    </location>
</feature>
<organism evidence="11 12">
    <name type="scientific">Sphagnum troendelagicum</name>
    <dbReference type="NCBI Taxonomy" id="128251"/>
    <lineage>
        <taxon>Eukaryota</taxon>
        <taxon>Viridiplantae</taxon>
        <taxon>Streptophyta</taxon>
        <taxon>Embryophyta</taxon>
        <taxon>Bryophyta</taxon>
        <taxon>Sphagnophytina</taxon>
        <taxon>Sphagnopsida</taxon>
        <taxon>Sphagnales</taxon>
        <taxon>Sphagnaceae</taxon>
        <taxon>Sphagnum</taxon>
    </lineage>
</organism>
<gene>
    <name evidence="11" type="ORF">CSSPTR1EN2_LOCUS18150</name>
</gene>
<evidence type="ECO:0000256" key="8">
    <source>
        <dbReference type="RuleBase" id="RU361233"/>
    </source>
</evidence>
<feature type="domain" description="Casparian strip membrane protein" evidence="10">
    <location>
        <begin position="35"/>
        <end position="187"/>
    </location>
</feature>
<sequence length="210" mass="22732">MKNNNGHEANEGQDMKTDDHDSGRRRSLMQAAAAPSKVVNISLRLAAIALSVAGLVVMDTDEQLGSTPFYVPYLNTDINVPKKAYYSLFTSFKYLVWANAVAAVVALVQLIIVAAISRQSKAGSWITLLADQAVAYVLLAAAASSTEVAYVAEHGISYIGWNEQCSNYHSFCTRVGISLILTYMATLVFATLAIISAHRLFSLQSVHVQS</sequence>
<evidence type="ECO:0000256" key="3">
    <source>
        <dbReference type="ARBA" id="ARBA00011489"/>
    </source>
</evidence>
<comment type="subunit">
    <text evidence="3 8">Homodimer and heterodimers.</text>
</comment>
<dbReference type="InterPro" id="IPR006459">
    <property type="entry name" value="CASP/CASPL"/>
</dbReference>
<comment type="similarity">
    <text evidence="2 8">Belongs to the Casparian strip membrane proteins (CASP) family.</text>
</comment>
<name>A0ABP0UPQ5_9BRYO</name>
<evidence type="ECO:0000256" key="2">
    <source>
        <dbReference type="ARBA" id="ARBA00007651"/>
    </source>
</evidence>
<accession>A0ABP0UPQ5</accession>
<keyword evidence="6 8" id="KW-1133">Transmembrane helix</keyword>
<protein>
    <recommendedName>
        <fullName evidence="8">CASP-like protein</fullName>
    </recommendedName>
</protein>
<keyword evidence="7 8" id="KW-0472">Membrane</keyword>
<evidence type="ECO:0000256" key="1">
    <source>
        <dbReference type="ARBA" id="ARBA00004651"/>
    </source>
</evidence>
<dbReference type="Pfam" id="PF04535">
    <property type="entry name" value="CASP_dom"/>
    <property type="match status" value="1"/>
</dbReference>
<feature type="transmembrane region" description="Helical" evidence="8">
    <location>
        <begin position="94"/>
        <end position="116"/>
    </location>
</feature>
<evidence type="ECO:0000313" key="12">
    <source>
        <dbReference type="Proteomes" id="UP001497512"/>
    </source>
</evidence>
<feature type="transmembrane region" description="Helical" evidence="8">
    <location>
        <begin position="38"/>
        <end position="58"/>
    </location>
</feature>
<comment type="caution">
    <text evidence="8">Lacks conserved residue(s) required for the propagation of feature annotation.</text>
</comment>